<dbReference type="PANTHER" id="PTHR33204">
    <property type="entry name" value="TRANSCRIPTIONAL REGULATOR, MARR FAMILY"/>
    <property type="match status" value="1"/>
</dbReference>
<dbReference type="Pfam" id="PF01638">
    <property type="entry name" value="HxlR"/>
    <property type="match status" value="1"/>
</dbReference>
<feature type="domain" description="HTH hxlR-type" evidence="4">
    <location>
        <begin position="6"/>
        <end position="101"/>
    </location>
</feature>
<dbReference type="GO" id="GO:0003677">
    <property type="term" value="F:DNA binding"/>
    <property type="evidence" value="ECO:0007669"/>
    <property type="project" value="UniProtKB-KW"/>
</dbReference>
<accession>A0A7L5E3I1</accession>
<dbReference type="PANTHER" id="PTHR33204:SF29">
    <property type="entry name" value="TRANSCRIPTIONAL REGULATOR"/>
    <property type="match status" value="1"/>
</dbReference>
<proteinExistence type="predicted"/>
<protein>
    <submittedName>
        <fullName evidence="5">Helix-turn-helix transcriptional regulator</fullName>
    </submittedName>
</protein>
<name>A0A7L5E3I1_9SPHI</name>
<keyword evidence="6" id="KW-1185">Reference proteome</keyword>
<dbReference type="Proteomes" id="UP000503278">
    <property type="component" value="Chromosome"/>
</dbReference>
<keyword evidence="1" id="KW-0805">Transcription regulation</keyword>
<keyword evidence="3" id="KW-0804">Transcription</keyword>
<evidence type="ECO:0000256" key="3">
    <source>
        <dbReference type="ARBA" id="ARBA00023163"/>
    </source>
</evidence>
<evidence type="ECO:0000313" key="6">
    <source>
        <dbReference type="Proteomes" id="UP000503278"/>
    </source>
</evidence>
<gene>
    <name evidence="5" type="ORF">HH214_10220</name>
</gene>
<dbReference type="PROSITE" id="PS51118">
    <property type="entry name" value="HTH_HXLR"/>
    <property type="match status" value="1"/>
</dbReference>
<dbReference type="InterPro" id="IPR002577">
    <property type="entry name" value="HTH_HxlR"/>
</dbReference>
<dbReference type="SUPFAM" id="SSF46785">
    <property type="entry name" value="Winged helix' DNA-binding domain"/>
    <property type="match status" value="1"/>
</dbReference>
<evidence type="ECO:0000313" key="5">
    <source>
        <dbReference type="EMBL" id="QJD96214.1"/>
    </source>
</evidence>
<dbReference type="Gene3D" id="1.10.10.10">
    <property type="entry name" value="Winged helix-like DNA-binding domain superfamily/Winged helix DNA-binding domain"/>
    <property type="match status" value="1"/>
</dbReference>
<reference evidence="5 6" key="1">
    <citation type="submission" date="2020-04" db="EMBL/GenBank/DDBJ databases">
        <title>Genome sequencing of novel species.</title>
        <authorList>
            <person name="Heo J."/>
            <person name="Kim S.-J."/>
            <person name="Kim J.-S."/>
            <person name="Hong S.-B."/>
            <person name="Kwon S.-W."/>
        </authorList>
    </citation>
    <scope>NUCLEOTIDE SEQUENCE [LARGE SCALE GENOMIC DNA]</scope>
    <source>
        <strain evidence="5 6">F39-2</strain>
    </source>
</reference>
<sequence>MKNYYCSLHLTMDMIGNKWKPLILFHLLAGPQRSGALQRSVPEISNKMFTQTIRELERDHLLTRTVHPVVPPHVEYELTDLGRSLEDILKELDNWGKKLMP</sequence>
<dbReference type="AlphaFoldDB" id="A0A7L5E3I1"/>
<organism evidence="5 6">
    <name type="scientific">Mucilaginibacter robiniae</name>
    <dbReference type="NCBI Taxonomy" id="2728022"/>
    <lineage>
        <taxon>Bacteria</taxon>
        <taxon>Pseudomonadati</taxon>
        <taxon>Bacteroidota</taxon>
        <taxon>Sphingobacteriia</taxon>
        <taxon>Sphingobacteriales</taxon>
        <taxon>Sphingobacteriaceae</taxon>
        <taxon>Mucilaginibacter</taxon>
    </lineage>
</organism>
<evidence type="ECO:0000256" key="2">
    <source>
        <dbReference type="ARBA" id="ARBA00023125"/>
    </source>
</evidence>
<keyword evidence="2" id="KW-0238">DNA-binding</keyword>
<dbReference type="InterPro" id="IPR036390">
    <property type="entry name" value="WH_DNA-bd_sf"/>
</dbReference>
<dbReference type="RefSeq" id="WP_169607381.1">
    <property type="nucleotide sequence ID" value="NZ_CP051682.1"/>
</dbReference>
<evidence type="ECO:0000259" key="4">
    <source>
        <dbReference type="PROSITE" id="PS51118"/>
    </source>
</evidence>
<dbReference type="EMBL" id="CP051682">
    <property type="protein sequence ID" value="QJD96214.1"/>
    <property type="molecule type" value="Genomic_DNA"/>
</dbReference>
<evidence type="ECO:0000256" key="1">
    <source>
        <dbReference type="ARBA" id="ARBA00023015"/>
    </source>
</evidence>
<dbReference type="InterPro" id="IPR036388">
    <property type="entry name" value="WH-like_DNA-bd_sf"/>
</dbReference>
<dbReference type="KEGG" id="mrob:HH214_10220"/>